<organism evidence="3 4">
    <name type="scientific">Phlebotomus papatasi</name>
    <name type="common">Sandfly</name>
    <dbReference type="NCBI Taxonomy" id="29031"/>
    <lineage>
        <taxon>Eukaryota</taxon>
        <taxon>Metazoa</taxon>
        <taxon>Ecdysozoa</taxon>
        <taxon>Arthropoda</taxon>
        <taxon>Hexapoda</taxon>
        <taxon>Insecta</taxon>
        <taxon>Pterygota</taxon>
        <taxon>Neoptera</taxon>
        <taxon>Endopterygota</taxon>
        <taxon>Diptera</taxon>
        <taxon>Nematocera</taxon>
        <taxon>Psychodoidea</taxon>
        <taxon>Psychodidae</taxon>
        <taxon>Phlebotomus</taxon>
        <taxon>Phlebotomus</taxon>
    </lineage>
</organism>
<dbReference type="Proteomes" id="UP000092462">
    <property type="component" value="Unassembled WGS sequence"/>
</dbReference>
<dbReference type="VEuPathDB" id="VectorBase:PPAI003283"/>
<evidence type="ECO:0000313" key="3">
    <source>
        <dbReference type="EnsemblMetazoa" id="PPAI003283-PA"/>
    </source>
</evidence>
<dbReference type="EMBL" id="AJVK01003747">
    <property type="status" value="NOT_ANNOTATED_CDS"/>
    <property type="molecule type" value="Genomic_DNA"/>
</dbReference>
<feature type="signal peptide" evidence="2">
    <location>
        <begin position="1"/>
        <end position="19"/>
    </location>
</feature>
<reference evidence="3" key="1">
    <citation type="submission" date="2022-08" db="UniProtKB">
        <authorList>
            <consortium name="EnsemblMetazoa"/>
        </authorList>
    </citation>
    <scope>IDENTIFICATION</scope>
    <source>
        <strain evidence="3">Israel</strain>
    </source>
</reference>
<keyword evidence="2" id="KW-0732">Signal</keyword>
<evidence type="ECO:0000256" key="1">
    <source>
        <dbReference type="SAM" id="MobiDB-lite"/>
    </source>
</evidence>
<name>A0A1B0GMT7_PHLPP</name>
<feature type="chain" id="PRO_5043310149" evidence="2">
    <location>
        <begin position="20"/>
        <end position="88"/>
    </location>
</feature>
<feature type="region of interest" description="Disordered" evidence="1">
    <location>
        <begin position="31"/>
        <end position="60"/>
    </location>
</feature>
<keyword evidence="4" id="KW-1185">Reference proteome</keyword>
<evidence type="ECO:0000313" key="4">
    <source>
        <dbReference type="Proteomes" id="UP000092462"/>
    </source>
</evidence>
<sequence>MKIFWIFAALFGIFMVVEALPVSSEVQKEAVEEELDLPEEAPPAEEETAFPRRNDSWGSKSQSNVIEVPVVCPEGQLLDHLGDCRDIW</sequence>
<feature type="compositionally biased region" description="Acidic residues" evidence="1">
    <location>
        <begin position="31"/>
        <end position="48"/>
    </location>
</feature>
<accession>A0A1B0GMT7</accession>
<dbReference type="AlphaFoldDB" id="A0A1B0GMT7"/>
<protein>
    <submittedName>
        <fullName evidence="3">Uncharacterized protein</fullName>
    </submittedName>
</protein>
<evidence type="ECO:0000256" key="2">
    <source>
        <dbReference type="SAM" id="SignalP"/>
    </source>
</evidence>
<proteinExistence type="predicted"/>
<dbReference type="EnsemblMetazoa" id="PPAI003283-RA">
    <property type="protein sequence ID" value="PPAI003283-PA"/>
    <property type="gene ID" value="PPAI003283"/>
</dbReference>